<evidence type="ECO:0008006" key="9">
    <source>
        <dbReference type="Google" id="ProtNLM"/>
    </source>
</evidence>
<evidence type="ECO:0000256" key="4">
    <source>
        <dbReference type="ARBA" id="ARBA00022989"/>
    </source>
</evidence>
<dbReference type="InterPro" id="IPR004307">
    <property type="entry name" value="TspO_MBR"/>
</dbReference>
<protein>
    <recommendedName>
        <fullName evidence="9">Translocator protein</fullName>
    </recommendedName>
</protein>
<proteinExistence type="inferred from homology"/>
<evidence type="ECO:0000256" key="1">
    <source>
        <dbReference type="ARBA" id="ARBA00004141"/>
    </source>
</evidence>
<dbReference type="GO" id="GO:0033013">
    <property type="term" value="P:tetrapyrrole metabolic process"/>
    <property type="evidence" value="ECO:0007669"/>
    <property type="project" value="UniProtKB-ARBA"/>
</dbReference>
<accession>A0AAE1DLL9</accession>
<evidence type="ECO:0000256" key="2">
    <source>
        <dbReference type="ARBA" id="ARBA00007524"/>
    </source>
</evidence>
<keyword evidence="8" id="KW-1185">Reference proteome</keyword>
<dbReference type="AlphaFoldDB" id="A0AAE1DLL9"/>
<dbReference type="FunFam" id="1.20.1260.100:FF:000001">
    <property type="entry name" value="translocator protein 2"/>
    <property type="match status" value="1"/>
</dbReference>
<evidence type="ECO:0000313" key="8">
    <source>
        <dbReference type="Proteomes" id="UP001283361"/>
    </source>
</evidence>
<comment type="subcellular location">
    <subcellularLocation>
        <location evidence="1">Membrane</location>
        <topology evidence="1">Multi-pass membrane protein</topology>
    </subcellularLocation>
</comment>
<comment type="similarity">
    <text evidence="2">Belongs to the TspO/BZRP family.</text>
</comment>
<sequence length="105" mass="11806">MGHASYLVWRDGGGFHGAASTALTWYGVQLALNWAWAPIFFGCHSLRWGLLDNTALCRCVAVTLLKFYGISKTAGYLMVPYLAWATFANLVTFRLWWDNPRGDTK</sequence>
<dbReference type="PANTHER" id="PTHR10057:SF0">
    <property type="entry name" value="TRANSLOCATOR PROTEIN"/>
    <property type="match status" value="1"/>
</dbReference>
<gene>
    <name evidence="7" type="ORF">RRG08_013848</name>
</gene>
<organism evidence="7 8">
    <name type="scientific">Elysia crispata</name>
    <name type="common">lettuce slug</name>
    <dbReference type="NCBI Taxonomy" id="231223"/>
    <lineage>
        <taxon>Eukaryota</taxon>
        <taxon>Metazoa</taxon>
        <taxon>Spiralia</taxon>
        <taxon>Lophotrochozoa</taxon>
        <taxon>Mollusca</taxon>
        <taxon>Gastropoda</taxon>
        <taxon>Heterobranchia</taxon>
        <taxon>Euthyneura</taxon>
        <taxon>Panpulmonata</taxon>
        <taxon>Sacoglossa</taxon>
        <taxon>Placobranchoidea</taxon>
        <taxon>Plakobranchidae</taxon>
        <taxon>Elysia</taxon>
    </lineage>
</organism>
<dbReference type="Pfam" id="PF03073">
    <property type="entry name" value="TspO_MBR"/>
    <property type="match status" value="1"/>
</dbReference>
<feature type="transmembrane region" description="Helical" evidence="6">
    <location>
        <begin position="74"/>
        <end position="97"/>
    </location>
</feature>
<keyword evidence="3 6" id="KW-0812">Transmembrane</keyword>
<evidence type="ECO:0000313" key="7">
    <source>
        <dbReference type="EMBL" id="KAK3774345.1"/>
    </source>
</evidence>
<name>A0AAE1DLL9_9GAST</name>
<comment type="caution">
    <text evidence="7">The sequence shown here is derived from an EMBL/GenBank/DDBJ whole genome shotgun (WGS) entry which is preliminary data.</text>
</comment>
<reference evidence="7" key="1">
    <citation type="journal article" date="2023" name="G3 (Bethesda)">
        <title>A reference genome for the long-term kleptoplast-retaining sea slug Elysia crispata morphotype clarki.</title>
        <authorList>
            <person name="Eastman K.E."/>
            <person name="Pendleton A.L."/>
            <person name="Shaikh M.A."/>
            <person name="Suttiyut T."/>
            <person name="Ogas R."/>
            <person name="Tomko P."/>
            <person name="Gavelis G."/>
            <person name="Widhalm J.R."/>
            <person name="Wisecaver J.H."/>
        </authorList>
    </citation>
    <scope>NUCLEOTIDE SEQUENCE</scope>
    <source>
        <strain evidence="7">ECLA1</strain>
    </source>
</reference>
<dbReference type="InterPro" id="IPR038330">
    <property type="entry name" value="TspO/MBR-related_sf"/>
</dbReference>
<evidence type="ECO:0000256" key="6">
    <source>
        <dbReference type="SAM" id="Phobius"/>
    </source>
</evidence>
<keyword evidence="5 6" id="KW-0472">Membrane</keyword>
<dbReference type="GO" id="GO:0005741">
    <property type="term" value="C:mitochondrial outer membrane"/>
    <property type="evidence" value="ECO:0007669"/>
    <property type="project" value="TreeGrafter"/>
</dbReference>
<evidence type="ECO:0000256" key="3">
    <source>
        <dbReference type="ARBA" id="ARBA00022692"/>
    </source>
</evidence>
<keyword evidence="4 6" id="KW-1133">Transmembrane helix</keyword>
<dbReference type="CDD" id="cd15904">
    <property type="entry name" value="TSPO_MBR"/>
    <property type="match status" value="1"/>
</dbReference>
<evidence type="ECO:0000256" key="5">
    <source>
        <dbReference type="ARBA" id="ARBA00023136"/>
    </source>
</evidence>
<dbReference type="Proteomes" id="UP001283361">
    <property type="component" value="Unassembled WGS sequence"/>
</dbReference>
<dbReference type="EMBL" id="JAWDGP010003428">
    <property type="protein sequence ID" value="KAK3774345.1"/>
    <property type="molecule type" value="Genomic_DNA"/>
</dbReference>
<dbReference type="PANTHER" id="PTHR10057">
    <property type="entry name" value="PERIPHERAL-TYPE BENZODIAZEPINE RECEPTOR"/>
    <property type="match status" value="1"/>
</dbReference>
<dbReference type="Gene3D" id="1.20.1260.100">
    <property type="entry name" value="TspO/MBR protein"/>
    <property type="match status" value="1"/>
</dbReference>